<gene>
    <name evidence="1" type="ORF">FHR83_007093</name>
</gene>
<evidence type="ECO:0000313" key="1">
    <source>
        <dbReference type="EMBL" id="MBB3099387.1"/>
    </source>
</evidence>
<proteinExistence type="predicted"/>
<comment type="caution">
    <text evidence="1">The sequence shown here is derived from an EMBL/GenBank/DDBJ whole genome shotgun (WGS) entry which is preliminary data.</text>
</comment>
<keyword evidence="2" id="KW-1185">Reference proteome</keyword>
<protein>
    <submittedName>
        <fullName evidence="1">Uncharacterized protein</fullName>
    </submittedName>
</protein>
<name>A0A7W5FIC3_9ACTN</name>
<dbReference type="EMBL" id="JACHXF010000018">
    <property type="protein sequence ID" value="MBB3099387.1"/>
    <property type="molecule type" value="Genomic_DNA"/>
</dbReference>
<organism evidence="1 2">
    <name type="scientific">Actinoplanes campanulatus</name>
    <dbReference type="NCBI Taxonomy" id="113559"/>
    <lineage>
        <taxon>Bacteria</taxon>
        <taxon>Bacillati</taxon>
        <taxon>Actinomycetota</taxon>
        <taxon>Actinomycetes</taxon>
        <taxon>Micromonosporales</taxon>
        <taxon>Micromonosporaceae</taxon>
        <taxon>Actinoplanes</taxon>
    </lineage>
</organism>
<sequence>MQRLEVAHVTYTTLGMHLAGDLSQEEFQEANRAAMYED</sequence>
<reference evidence="1 2" key="1">
    <citation type="submission" date="2020-08" db="EMBL/GenBank/DDBJ databases">
        <title>Genomic Encyclopedia of Type Strains, Phase III (KMG-III): the genomes of soil and plant-associated and newly described type strains.</title>
        <authorList>
            <person name="Whitman W."/>
        </authorList>
    </citation>
    <scope>NUCLEOTIDE SEQUENCE [LARGE SCALE GENOMIC DNA]</scope>
    <source>
        <strain evidence="1 2">CECT 3287</strain>
    </source>
</reference>
<dbReference type="Proteomes" id="UP000590749">
    <property type="component" value="Unassembled WGS sequence"/>
</dbReference>
<accession>A0A7W5FIC3</accession>
<evidence type="ECO:0000313" key="2">
    <source>
        <dbReference type="Proteomes" id="UP000590749"/>
    </source>
</evidence>
<dbReference type="AlphaFoldDB" id="A0A7W5FIC3"/>